<evidence type="ECO:0000313" key="11">
    <source>
        <dbReference type="Proteomes" id="UP000306630"/>
    </source>
</evidence>
<dbReference type="GO" id="GO:0015109">
    <property type="term" value="F:chromate transmembrane transporter activity"/>
    <property type="evidence" value="ECO:0007669"/>
    <property type="project" value="InterPro"/>
</dbReference>
<keyword evidence="3" id="KW-1003">Cell membrane</keyword>
<dbReference type="KEGG" id="pary:A4V02_00780"/>
<evidence type="ECO:0000256" key="4">
    <source>
        <dbReference type="ARBA" id="ARBA00022692"/>
    </source>
</evidence>
<evidence type="ECO:0000313" key="9">
    <source>
        <dbReference type="EMBL" id="TGY75273.1"/>
    </source>
</evidence>
<keyword evidence="10" id="KW-1185">Reference proteome</keyword>
<gene>
    <name evidence="8" type="ORF">A4V02_00780</name>
    <name evidence="9" type="ORF">E5333_04400</name>
</gene>
<dbReference type="Pfam" id="PF02417">
    <property type="entry name" value="Chromate_transp"/>
    <property type="match status" value="1"/>
</dbReference>
<evidence type="ECO:0000256" key="3">
    <source>
        <dbReference type="ARBA" id="ARBA00022475"/>
    </source>
</evidence>
<accession>A0A1V0QE91</accession>
<evidence type="ECO:0000256" key="7">
    <source>
        <dbReference type="SAM" id="Phobius"/>
    </source>
</evidence>
<name>A0A1V0QE91_9BACT</name>
<reference evidence="10" key="1">
    <citation type="submission" date="2016-04" db="EMBL/GenBank/DDBJ databases">
        <title>Complete Genome Sequences of Twelve Strains of a Stable Defined Moderately Diverse Mouse Microbiota 2 (sDMDMm2).</title>
        <authorList>
            <person name="Uchimura Y."/>
            <person name="Wyss M."/>
            <person name="Brugiroux S."/>
            <person name="Limenitakis J.P."/>
            <person name="Stecher B."/>
            <person name="McCoy K.D."/>
            <person name="Macpherson A.J."/>
        </authorList>
    </citation>
    <scope>NUCLEOTIDE SEQUENCE [LARGE SCALE GENOMIC DNA]</scope>
    <source>
        <strain evidence="10">YL27</strain>
    </source>
</reference>
<protein>
    <submittedName>
        <fullName evidence="8">Chromate transporter</fullName>
    </submittedName>
</protein>
<dbReference type="InterPro" id="IPR003370">
    <property type="entry name" value="Chromate_transpt"/>
</dbReference>
<comment type="subcellular location">
    <subcellularLocation>
        <location evidence="1">Cell membrane</location>
        <topology evidence="1">Multi-pass membrane protein</topology>
    </subcellularLocation>
</comment>
<dbReference type="PANTHER" id="PTHR43663">
    <property type="entry name" value="CHROMATE TRANSPORT PROTEIN-RELATED"/>
    <property type="match status" value="1"/>
</dbReference>
<comment type="similarity">
    <text evidence="2">Belongs to the chromate ion transporter (CHR) (TC 2.A.51) family.</text>
</comment>
<keyword evidence="6 7" id="KW-0472">Membrane</keyword>
<keyword evidence="5 7" id="KW-1133">Transmembrane helix</keyword>
<dbReference type="Proteomes" id="UP000306630">
    <property type="component" value="Unassembled WGS sequence"/>
</dbReference>
<reference evidence="9 11" key="3">
    <citation type="submission" date="2019-04" db="EMBL/GenBank/DDBJ databases">
        <title>Microbes associate with the intestines of laboratory mice.</title>
        <authorList>
            <person name="Navarre W."/>
            <person name="Wong E."/>
            <person name="Huang K."/>
            <person name="Tropini C."/>
            <person name="Ng K."/>
            <person name="Yu B."/>
        </authorList>
    </citation>
    <scope>NUCLEOTIDE SEQUENCE [LARGE SCALE GENOMIC DNA]</scope>
    <source>
        <strain evidence="9 11">NM06_A21</strain>
    </source>
</reference>
<proteinExistence type="inferred from homology"/>
<feature type="transmembrane region" description="Helical" evidence="7">
    <location>
        <begin position="151"/>
        <end position="182"/>
    </location>
</feature>
<evidence type="ECO:0000256" key="1">
    <source>
        <dbReference type="ARBA" id="ARBA00004651"/>
    </source>
</evidence>
<feature type="transmembrane region" description="Helical" evidence="7">
    <location>
        <begin position="120"/>
        <end position="139"/>
    </location>
</feature>
<evidence type="ECO:0000256" key="5">
    <source>
        <dbReference type="ARBA" id="ARBA00022989"/>
    </source>
</evidence>
<dbReference type="STRING" id="1796646.A4V02_00780"/>
<dbReference type="InterPro" id="IPR052518">
    <property type="entry name" value="CHR_Transporter"/>
</dbReference>
<dbReference type="GO" id="GO:0005886">
    <property type="term" value="C:plasma membrane"/>
    <property type="evidence" value="ECO:0007669"/>
    <property type="project" value="UniProtKB-SubCell"/>
</dbReference>
<reference evidence="8" key="2">
    <citation type="submission" date="2017-04" db="EMBL/GenBank/DDBJ databases">
        <title>Complete Genome Sequences of Twelve Strains of a Stable Defined Moderately Diverse Mouse Microbiota 2 (sDMDMm2).</title>
        <authorList>
            <person name="Uchimura Y."/>
            <person name="Wyss M."/>
            <person name="Brugiroux S."/>
            <person name="Limenitakis J.P."/>
            <person name="Stecher B."/>
            <person name="McCoy K.D."/>
            <person name="Macpherson A.J."/>
        </authorList>
    </citation>
    <scope>NUCLEOTIDE SEQUENCE</scope>
    <source>
        <strain evidence="8">YL27</strain>
    </source>
</reference>
<evidence type="ECO:0000256" key="6">
    <source>
        <dbReference type="ARBA" id="ARBA00023136"/>
    </source>
</evidence>
<dbReference type="AlphaFoldDB" id="A0A1V0QE91"/>
<feature type="transmembrane region" description="Helical" evidence="7">
    <location>
        <begin position="87"/>
        <end position="108"/>
    </location>
</feature>
<evidence type="ECO:0000256" key="2">
    <source>
        <dbReference type="ARBA" id="ARBA00005262"/>
    </source>
</evidence>
<dbReference type="EMBL" id="CP015402">
    <property type="protein sequence ID" value="ARE60833.1"/>
    <property type="molecule type" value="Genomic_DNA"/>
</dbReference>
<dbReference type="EMBL" id="SRYD01000013">
    <property type="protein sequence ID" value="TGY75273.1"/>
    <property type="molecule type" value="Genomic_DNA"/>
</dbReference>
<feature type="transmembrane region" description="Helical" evidence="7">
    <location>
        <begin position="15"/>
        <end position="34"/>
    </location>
</feature>
<keyword evidence="4 7" id="KW-0812">Transmembrane</keyword>
<dbReference type="Proteomes" id="UP000186351">
    <property type="component" value="Chromosome"/>
</dbReference>
<organism evidence="8 10">
    <name type="scientific">Muribaculum intestinale</name>
    <dbReference type="NCBI Taxonomy" id="1796646"/>
    <lineage>
        <taxon>Bacteria</taxon>
        <taxon>Pseudomonadati</taxon>
        <taxon>Bacteroidota</taxon>
        <taxon>Bacteroidia</taxon>
        <taxon>Bacteroidales</taxon>
        <taxon>Muribaculaceae</taxon>
        <taxon>Muribaculum</taxon>
    </lineage>
</organism>
<accession>A0A1Z2XKS7</accession>
<dbReference type="OrthoDB" id="9788907at2"/>
<dbReference type="PANTHER" id="PTHR43663:SF2">
    <property type="entry name" value="CHROMATE TRANSPORT PROTEIN-RELATED"/>
    <property type="match status" value="1"/>
</dbReference>
<evidence type="ECO:0000313" key="8">
    <source>
        <dbReference type="EMBL" id="ARE60833.1"/>
    </source>
</evidence>
<sequence length="207" mass="22643">MEENSPAGGRIYGPLFWTFLKIGAFTFGGGWAMISIIEREIVDKHHWIRREEFLDLLAVSQSLPGILAVNISVSIGDSLRGLKGSVVAALGTILPSFLIILAIAIFLTPDIIKENEVVSAIFKGIRPCVVALIIAPVLTSARSAKIGWRTVWIPVAVALMIYFGANPIWFIILGGLGGWLWLRRVNRRLHDASGRNDNGAEEKGGER</sequence>
<evidence type="ECO:0000313" key="10">
    <source>
        <dbReference type="Proteomes" id="UP000186351"/>
    </source>
</evidence>